<evidence type="ECO:0000313" key="1">
    <source>
        <dbReference type="EMBL" id="EDH9498741.1"/>
    </source>
</evidence>
<sequence length="119" mass="13601">MFCDPVFAEVCTGKRINRPDNRRFFQVAKRGAVNDSMEQEGDYASTAGAERKKCFCIKEVFCEPELPRFACLLPLFRQQTLIEERESLFCFSDIQAYGSGKARFALAQSPALRRSAFRL</sequence>
<protein>
    <submittedName>
        <fullName evidence="1">Uncharacterized protein</fullName>
    </submittedName>
</protein>
<accession>A0A5J0XJC9</accession>
<gene>
    <name evidence="1" type="ORF">CC476_01465</name>
</gene>
<proteinExistence type="predicted"/>
<comment type="caution">
    <text evidence="1">The sequence shown here is derived from an EMBL/GenBank/DDBJ whole genome shotgun (WGS) entry which is preliminary data.</text>
</comment>
<dbReference type="EMBL" id="AAMJIL010000001">
    <property type="protein sequence ID" value="EDH9498741.1"/>
    <property type="molecule type" value="Genomic_DNA"/>
</dbReference>
<name>A0A5J0XJC9_SALET</name>
<reference evidence="1" key="1">
    <citation type="submission" date="2018-07" db="EMBL/GenBank/DDBJ databases">
        <authorList>
            <person name="Ashton P.M."/>
            <person name="Dallman T."/>
            <person name="Nair S."/>
            <person name="De Pinna E."/>
            <person name="Peters T."/>
            <person name="Grant K."/>
        </authorList>
    </citation>
    <scope>NUCLEOTIDE SEQUENCE</scope>
    <source>
        <strain evidence="1">367228</strain>
    </source>
</reference>
<dbReference type="AlphaFoldDB" id="A0A5J0XJC9"/>
<organism evidence="1">
    <name type="scientific">Salmonella enterica subsp. enterica serovar Agama</name>
    <dbReference type="NCBI Taxonomy" id="399581"/>
    <lineage>
        <taxon>Bacteria</taxon>
        <taxon>Pseudomonadati</taxon>
        <taxon>Pseudomonadota</taxon>
        <taxon>Gammaproteobacteria</taxon>
        <taxon>Enterobacterales</taxon>
        <taxon>Enterobacteriaceae</taxon>
        <taxon>Salmonella</taxon>
    </lineage>
</organism>